<dbReference type="EMBL" id="MJLX01000017">
    <property type="protein sequence ID" value="RLM25999.1"/>
    <property type="molecule type" value="Genomic_DNA"/>
</dbReference>
<dbReference type="GeneID" id="70905958"/>
<name>A0AAE8EU05_9GAMM</name>
<comment type="caution">
    <text evidence="1">The sequence shown here is derived from an EMBL/GenBank/DDBJ whole genome shotgun (WGS) entry which is preliminary data.</text>
</comment>
<protein>
    <submittedName>
        <fullName evidence="1">Uncharacterized protein</fullName>
    </submittedName>
</protein>
<dbReference type="KEGG" id="bgj:AWC36_04105"/>
<accession>A0AAE8EU05</accession>
<proteinExistence type="predicted"/>
<gene>
    <name evidence="1" type="ORF">BIY26_08455</name>
</gene>
<evidence type="ECO:0000313" key="2">
    <source>
        <dbReference type="Proteomes" id="UP000285972"/>
    </source>
</evidence>
<dbReference type="AlphaFoldDB" id="A0AAE8EU05"/>
<sequence>MLNIKRQARHQAAWLALEGFLFTPDAPWSGIFQCRFSLLDILRLSLVFVFAALAKTFFAQDPRAASTPIAAIDR</sequence>
<organism evidence="1 2">
    <name type="scientific">Brenneria goodwinii</name>
    <dbReference type="NCBI Taxonomy" id="1109412"/>
    <lineage>
        <taxon>Bacteria</taxon>
        <taxon>Pseudomonadati</taxon>
        <taxon>Pseudomonadota</taxon>
        <taxon>Gammaproteobacteria</taxon>
        <taxon>Enterobacterales</taxon>
        <taxon>Pectobacteriaceae</taxon>
        <taxon>Brenneria</taxon>
    </lineage>
</organism>
<reference evidence="1 2" key="1">
    <citation type="submission" date="2016-09" db="EMBL/GenBank/DDBJ databases">
        <authorList>
            <person name="Doonan J."/>
            <person name="Pachebat J.A."/>
            <person name="Golyshin P.N."/>
            <person name="Denman S."/>
            <person name="Mcdonald J.E."/>
        </authorList>
    </citation>
    <scope>NUCLEOTIDE SEQUENCE [LARGE SCALE GENOMIC DNA]</scope>
    <source>
        <strain evidence="1 2">FRB141</strain>
    </source>
</reference>
<dbReference type="Proteomes" id="UP000285972">
    <property type="component" value="Unassembled WGS sequence"/>
</dbReference>
<evidence type="ECO:0000313" key="1">
    <source>
        <dbReference type="EMBL" id="RLM25999.1"/>
    </source>
</evidence>
<dbReference type="RefSeq" id="WP_095833676.1">
    <property type="nucleotide sequence ID" value="NZ_CP014137.1"/>
</dbReference>